<feature type="domain" description="AB hydrolase-1" evidence="2">
    <location>
        <begin position="36"/>
        <end position="276"/>
    </location>
</feature>
<keyword evidence="3" id="KW-1185">Reference proteome</keyword>
<dbReference type="OrthoDB" id="408373at2759"/>
<organism evidence="3 4">
    <name type="scientific">Momordica charantia</name>
    <name type="common">Bitter gourd</name>
    <name type="synonym">Balsam pear</name>
    <dbReference type="NCBI Taxonomy" id="3673"/>
    <lineage>
        <taxon>Eukaryota</taxon>
        <taxon>Viridiplantae</taxon>
        <taxon>Streptophyta</taxon>
        <taxon>Embryophyta</taxon>
        <taxon>Tracheophyta</taxon>
        <taxon>Spermatophyta</taxon>
        <taxon>Magnoliopsida</taxon>
        <taxon>eudicotyledons</taxon>
        <taxon>Gunneridae</taxon>
        <taxon>Pentapetalae</taxon>
        <taxon>rosids</taxon>
        <taxon>fabids</taxon>
        <taxon>Cucurbitales</taxon>
        <taxon>Cucurbitaceae</taxon>
        <taxon>Momordiceae</taxon>
        <taxon>Momordica</taxon>
    </lineage>
</organism>
<dbReference type="PANTHER" id="PTHR10992">
    <property type="entry name" value="METHYLESTERASE FAMILY MEMBER"/>
    <property type="match status" value="1"/>
</dbReference>
<evidence type="ECO:0000256" key="1">
    <source>
        <dbReference type="SAM" id="SignalP"/>
    </source>
</evidence>
<dbReference type="RefSeq" id="XP_022139987.1">
    <property type="nucleotide sequence ID" value="XM_022284295.1"/>
</dbReference>
<dbReference type="PANTHER" id="PTHR10992:SF1066">
    <property type="entry name" value="METHYL JASMONATE ESTERASE 1"/>
    <property type="match status" value="1"/>
</dbReference>
<dbReference type="InterPro" id="IPR029058">
    <property type="entry name" value="AB_hydrolase_fold"/>
</dbReference>
<dbReference type="InterPro" id="IPR000073">
    <property type="entry name" value="AB_hydrolase_1"/>
</dbReference>
<evidence type="ECO:0000313" key="3">
    <source>
        <dbReference type="Proteomes" id="UP000504603"/>
    </source>
</evidence>
<feature type="signal peptide" evidence="1">
    <location>
        <begin position="1"/>
        <end position="32"/>
    </location>
</feature>
<dbReference type="Gene3D" id="3.40.50.1820">
    <property type="entry name" value="alpha/beta hydrolase"/>
    <property type="match status" value="1"/>
</dbReference>
<gene>
    <name evidence="4" type="primary">LOC111010761</name>
</gene>
<dbReference type="SUPFAM" id="SSF53474">
    <property type="entry name" value="alpha/beta-Hydrolases"/>
    <property type="match status" value="1"/>
</dbReference>
<dbReference type="Pfam" id="PF12697">
    <property type="entry name" value="Abhydrolase_6"/>
    <property type="match status" value="1"/>
</dbReference>
<dbReference type="Proteomes" id="UP000504603">
    <property type="component" value="Unplaced"/>
</dbReference>
<dbReference type="KEGG" id="mcha:111010761"/>
<dbReference type="GO" id="GO:0080032">
    <property type="term" value="F:methyl jasmonate esterase activity"/>
    <property type="evidence" value="ECO:0007669"/>
    <property type="project" value="TreeGrafter"/>
</dbReference>
<dbReference type="GeneID" id="111010761"/>
<dbReference type="GO" id="GO:0080030">
    <property type="term" value="F:methyl indole-3-acetate esterase activity"/>
    <property type="evidence" value="ECO:0007669"/>
    <property type="project" value="TreeGrafter"/>
</dbReference>
<name>A0A6J1CFI6_MOMCH</name>
<feature type="chain" id="PRO_5026672399" evidence="1">
    <location>
        <begin position="33"/>
        <end position="290"/>
    </location>
</feature>
<sequence length="290" mass="31792">MNQKTVPLASPILVLILLILSSPAISPSPADGKSHFVLVHGGCFGAWSWYKVSTILQASGHAVTALDMAASGIDPRQPKTISSAADYFQPLNDFLAALPPGERVVLVAHSFGGLGLAVAMENFPEKIAAAVFVAAVMPGPNLTVSAIGIEDEKQRFPALDSHYLYENGEDKPPTSYILGPQKLAKHLFPLSPPQDLTLAKALVRPLPVFETKDSEFNFTEERYGSVKRGVIVTEKDLMATRKFQMWMIQNNPPHITVEIRASDHMAMASKPRQFARQLQRIANQLFLFDF</sequence>
<reference evidence="4" key="1">
    <citation type="submission" date="2025-08" db="UniProtKB">
        <authorList>
            <consortium name="RefSeq"/>
        </authorList>
    </citation>
    <scope>IDENTIFICATION</scope>
    <source>
        <strain evidence="4">OHB3-1</strain>
    </source>
</reference>
<dbReference type="InterPro" id="IPR045889">
    <property type="entry name" value="MES/HNL"/>
</dbReference>
<dbReference type="GO" id="GO:0009694">
    <property type="term" value="P:jasmonic acid metabolic process"/>
    <property type="evidence" value="ECO:0007669"/>
    <property type="project" value="TreeGrafter"/>
</dbReference>
<evidence type="ECO:0000259" key="2">
    <source>
        <dbReference type="Pfam" id="PF12697"/>
    </source>
</evidence>
<dbReference type="AlphaFoldDB" id="A0A6J1CFI6"/>
<dbReference type="GO" id="GO:0080031">
    <property type="term" value="F:methyl salicylate esterase activity"/>
    <property type="evidence" value="ECO:0007669"/>
    <property type="project" value="TreeGrafter"/>
</dbReference>
<keyword evidence="1" id="KW-0732">Signal</keyword>
<protein>
    <submittedName>
        <fullName evidence="4">Methylesterase 3-like</fullName>
    </submittedName>
</protein>
<evidence type="ECO:0000313" key="4">
    <source>
        <dbReference type="RefSeq" id="XP_022139987.1"/>
    </source>
</evidence>
<accession>A0A6J1CFI6</accession>
<dbReference type="GO" id="GO:0009696">
    <property type="term" value="P:salicylic acid metabolic process"/>
    <property type="evidence" value="ECO:0007669"/>
    <property type="project" value="TreeGrafter"/>
</dbReference>
<proteinExistence type="predicted"/>